<dbReference type="Pfam" id="PF00034">
    <property type="entry name" value="Cytochrom_C"/>
    <property type="match status" value="2"/>
</dbReference>
<accession>A0A840YMD4</accession>
<proteinExistence type="predicted"/>
<dbReference type="GO" id="GO:0020037">
    <property type="term" value="F:heme binding"/>
    <property type="evidence" value="ECO:0007669"/>
    <property type="project" value="InterPro"/>
</dbReference>
<dbReference type="Proteomes" id="UP000527143">
    <property type="component" value="Unassembled WGS sequence"/>
</dbReference>
<gene>
    <name evidence="7" type="ORF">FHT02_002196</name>
</gene>
<evidence type="ECO:0000256" key="3">
    <source>
        <dbReference type="ARBA" id="ARBA00023004"/>
    </source>
</evidence>
<dbReference type="PANTHER" id="PTHR33751:SF11">
    <property type="entry name" value="BLL4483 PROTEIN"/>
    <property type="match status" value="1"/>
</dbReference>
<sequence length="248" mass="25428">MVFHSRSLLPALPLLLAACGATERTSADRLAATGELVAMSGGDAGAAYACIACHGVDGRGNGAGTPRLAGLNQGYLEAQLEAYGDGRRAHPEMHAIARKLRPEQRQAVSAYYARLGFAYPAAAGAPEPAAAALYQQGDSARGLAPCASCHGPNGEGDGGGNPPLAGQPAPYLAEQLAQWRRSARRSDGGNVMLAISRRLSPAQSAALARYAAGLPGGPPRPVSPAAFPAAHRGDPRNDASTRPLYEAE</sequence>
<dbReference type="GO" id="GO:0009055">
    <property type="term" value="F:electron transfer activity"/>
    <property type="evidence" value="ECO:0007669"/>
    <property type="project" value="InterPro"/>
</dbReference>
<keyword evidence="1 4" id="KW-0349">Heme</keyword>
<keyword evidence="3 4" id="KW-0408">Iron</keyword>
<evidence type="ECO:0000256" key="1">
    <source>
        <dbReference type="ARBA" id="ARBA00022617"/>
    </source>
</evidence>
<evidence type="ECO:0000259" key="6">
    <source>
        <dbReference type="PROSITE" id="PS51007"/>
    </source>
</evidence>
<dbReference type="PANTHER" id="PTHR33751">
    <property type="entry name" value="CBB3-TYPE CYTOCHROME C OXIDASE SUBUNIT FIXP"/>
    <property type="match status" value="1"/>
</dbReference>
<name>A0A840YMD4_9SPHN</name>
<keyword evidence="2 4" id="KW-0479">Metal-binding</keyword>
<keyword evidence="8" id="KW-1185">Reference proteome</keyword>
<dbReference type="PROSITE" id="PS51007">
    <property type="entry name" value="CYTC"/>
    <property type="match status" value="2"/>
</dbReference>
<protein>
    <submittedName>
        <fullName evidence="7">Cytochrome c553</fullName>
    </submittedName>
</protein>
<evidence type="ECO:0000256" key="4">
    <source>
        <dbReference type="PROSITE-ProRule" id="PRU00433"/>
    </source>
</evidence>
<reference evidence="7 8" key="1">
    <citation type="submission" date="2020-08" db="EMBL/GenBank/DDBJ databases">
        <title>Genomic Encyclopedia of Type Strains, Phase IV (KMG-IV): sequencing the most valuable type-strain genomes for metagenomic binning, comparative biology and taxonomic classification.</title>
        <authorList>
            <person name="Goeker M."/>
        </authorList>
    </citation>
    <scope>NUCLEOTIDE SEQUENCE [LARGE SCALE GENOMIC DNA]</scope>
    <source>
        <strain evidence="7 8">DSM 26736</strain>
    </source>
</reference>
<dbReference type="InterPro" id="IPR036909">
    <property type="entry name" value="Cyt_c-like_dom_sf"/>
</dbReference>
<evidence type="ECO:0000313" key="8">
    <source>
        <dbReference type="Proteomes" id="UP000527143"/>
    </source>
</evidence>
<feature type="domain" description="Cytochrome c" evidence="6">
    <location>
        <begin position="29"/>
        <end position="116"/>
    </location>
</feature>
<feature type="domain" description="Cytochrome c" evidence="6">
    <location>
        <begin position="132"/>
        <end position="215"/>
    </location>
</feature>
<dbReference type="Gene3D" id="1.10.760.10">
    <property type="entry name" value="Cytochrome c-like domain"/>
    <property type="match status" value="2"/>
</dbReference>
<evidence type="ECO:0000256" key="2">
    <source>
        <dbReference type="ARBA" id="ARBA00022723"/>
    </source>
</evidence>
<dbReference type="SUPFAM" id="SSF46626">
    <property type="entry name" value="Cytochrome c"/>
    <property type="match status" value="2"/>
</dbReference>
<dbReference type="EMBL" id="JACIJF010000005">
    <property type="protein sequence ID" value="MBB5710956.1"/>
    <property type="molecule type" value="Genomic_DNA"/>
</dbReference>
<dbReference type="AlphaFoldDB" id="A0A840YMD4"/>
<organism evidence="7 8">
    <name type="scientific">Sphingomonas xinjiangensis</name>
    <dbReference type="NCBI Taxonomy" id="643568"/>
    <lineage>
        <taxon>Bacteria</taxon>
        <taxon>Pseudomonadati</taxon>
        <taxon>Pseudomonadota</taxon>
        <taxon>Alphaproteobacteria</taxon>
        <taxon>Sphingomonadales</taxon>
        <taxon>Sphingomonadaceae</taxon>
        <taxon>Sphingomonas</taxon>
    </lineage>
</organism>
<dbReference type="InterPro" id="IPR050597">
    <property type="entry name" value="Cytochrome_c_Oxidase_Subunit"/>
</dbReference>
<dbReference type="InterPro" id="IPR009056">
    <property type="entry name" value="Cyt_c-like_dom"/>
</dbReference>
<evidence type="ECO:0000256" key="5">
    <source>
        <dbReference type="SAM" id="MobiDB-lite"/>
    </source>
</evidence>
<comment type="caution">
    <text evidence="7">The sequence shown here is derived from an EMBL/GenBank/DDBJ whole genome shotgun (WGS) entry which is preliminary data.</text>
</comment>
<feature type="region of interest" description="Disordered" evidence="5">
    <location>
        <begin position="211"/>
        <end position="248"/>
    </location>
</feature>
<dbReference type="PROSITE" id="PS51257">
    <property type="entry name" value="PROKAR_LIPOPROTEIN"/>
    <property type="match status" value="1"/>
</dbReference>
<dbReference type="GO" id="GO:0046872">
    <property type="term" value="F:metal ion binding"/>
    <property type="evidence" value="ECO:0007669"/>
    <property type="project" value="UniProtKB-KW"/>
</dbReference>
<evidence type="ECO:0000313" key="7">
    <source>
        <dbReference type="EMBL" id="MBB5710956.1"/>
    </source>
</evidence>